<dbReference type="SUPFAM" id="SSF100966">
    <property type="entry name" value="Translation initiation factor 2 beta, aIF2beta, N-terminal domain"/>
    <property type="match status" value="1"/>
</dbReference>
<dbReference type="Pfam" id="PF01873">
    <property type="entry name" value="eIF-5_eIF-2B"/>
    <property type="match status" value="1"/>
</dbReference>
<comment type="similarity">
    <text evidence="1">Belongs to the eIF-2-beta/eIF-5 family.</text>
</comment>
<name>A0A3G4ZQ40_9VIRU</name>
<keyword evidence="2 5" id="KW-0396">Initiation factor</keyword>
<accession>A0A3G4ZQ40</accession>
<organism evidence="5">
    <name type="scientific">Barrevirus sp</name>
    <dbReference type="NCBI Taxonomy" id="2487763"/>
    <lineage>
        <taxon>Viruses</taxon>
        <taxon>Varidnaviria</taxon>
        <taxon>Bamfordvirae</taxon>
        <taxon>Nucleocytoviricota</taxon>
        <taxon>Megaviricetes</taxon>
        <taxon>Imitervirales</taxon>
        <taxon>Mimiviridae</taxon>
        <taxon>Klosneuvirinae</taxon>
    </lineage>
</organism>
<feature type="domain" description="Translation initiation factor IF2/IF5" evidence="4">
    <location>
        <begin position="26"/>
        <end position="134"/>
    </location>
</feature>
<dbReference type="InterPro" id="IPR002735">
    <property type="entry name" value="Transl_init_fac_IF2/IF5_dom"/>
</dbReference>
<sequence>MNEQLYSIDYLVDRLYTELNEKASTNKKMILDKPIVKAKDKKTIFLNFTSTCNKLNRPVQDVKLYFEKEMNVISNLNSQGSLIIVGIFRENHIMKVLSSYINDFVKCKECGNCDTEIVKEDRITYNRCMICKSKKALI</sequence>
<dbReference type="Gene3D" id="3.30.30.170">
    <property type="match status" value="1"/>
</dbReference>
<reference evidence="5" key="1">
    <citation type="submission" date="2018-10" db="EMBL/GenBank/DDBJ databases">
        <title>Hidden diversity of soil giant viruses.</title>
        <authorList>
            <person name="Schulz F."/>
            <person name="Alteio L."/>
            <person name="Goudeau D."/>
            <person name="Ryan E.M."/>
            <person name="Malmstrom R.R."/>
            <person name="Blanchard J."/>
            <person name="Woyke T."/>
        </authorList>
    </citation>
    <scope>NUCLEOTIDE SEQUENCE</scope>
    <source>
        <strain evidence="5">BAV1</strain>
    </source>
</reference>
<dbReference type="InterPro" id="IPR045196">
    <property type="entry name" value="IF2/IF5"/>
</dbReference>
<dbReference type="InterPro" id="IPR016189">
    <property type="entry name" value="Transl_init_fac_IF2/IF5_N"/>
</dbReference>
<dbReference type="PANTHER" id="PTHR23001">
    <property type="entry name" value="EUKARYOTIC TRANSLATION INITIATION FACTOR"/>
    <property type="match status" value="1"/>
</dbReference>
<dbReference type="InterPro" id="IPR016190">
    <property type="entry name" value="Transl_init_fac_IF2/IF5_Zn-bd"/>
</dbReference>
<evidence type="ECO:0000313" key="5">
    <source>
        <dbReference type="EMBL" id="AYV77005.1"/>
    </source>
</evidence>
<dbReference type="EMBL" id="MK072004">
    <property type="protein sequence ID" value="AYV77005.1"/>
    <property type="molecule type" value="Genomic_DNA"/>
</dbReference>
<protein>
    <submittedName>
        <fullName evidence="5">Translation initiation factor 2 subunit beta</fullName>
    </submittedName>
</protein>
<dbReference type="SMART" id="SM00653">
    <property type="entry name" value="eIF2B_5"/>
    <property type="match status" value="1"/>
</dbReference>
<keyword evidence="3" id="KW-0648">Protein biosynthesis</keyword>
<dbReference type="GO" id="GO:0031369">
    <property type="term" value="F:translation initiation factor binding"/>
    <property type="evidence" value="ECO:0007669"/>
    <property type="project" value="TreeGrafter"/>
</dbReference>
<dbReference type="GO" id="GO:0003729">
    <property type="term" value="F:mRNA binding"/>
    <property type="evidence" value="ECO:0007669"/>
    <property type="project" value="TreeGrafter"/>
</dbReference>
<proteinExistence type="inferred from homology"/>
<dbReference type="PANTHER" id="PTHR23001:SF3">
    <property type="entry name" value="EUKARYOTIC TRANSLATION INITIATION FACTOR 2 SUBUNIT 2"/>
    <property type="match status" value="1"/>
</dbReference>
<evidence type="ECO:0000256" key="1">
    <source>
        <dbReference type="ARBA" id="ARBA00010397"/>
    </source>
</evidence>
<evidence type="ECO:0000256" key="2">
    <source>
        <dbReference type="ARBA" id="ARBA00022540"/>
    </source>
</evidence>
<evidence type="ECO:0000256" key="3">
    <source>
        <dbReference type="ARBA" id="ARBA00022917"/>
    </source>
</evidence>
<evidence type="ECO:0000259" key="4">
    <source>
        <dbReference type="SMART" id="SM00653"/>
    </source>
</evidence>
<dbReference type="SUPFAM" id="SSF75689">
    <property type="entry name" value="Zinc-binding domain of translation initiation factor 2 beta"/>
    <property type="match status" value="1"/>
</dbReference>
<gene>
    <name evidence="5" type="ORF">Barrevirus7_12</name>
</gene>